<keyword evidence="3" id="KW-0732">Signal</keyword>
<dbReference type="Gene3D" id="3.40.190.10">
    <property type="entry name" value="Periplasmic binding protein-like II"/>
    <property type="match status" value="2"/>
</dbReference>
<dbReference type="GO" id="GO:0030973">
    <property type="term" value="F:molybdate ion binding"/>
    <property type="evidence" value="ECO:0007669"/>
    <property type="project" value="TreeGrafter"/>
</dbReference>
<comment type="caution">
    <text evidence="4">The sequence shown here is derived from an EMBL/GenBank/DDBJ whole genome shotgun (WGS) entry which is preliminary data.</text>
</comment>
<keyword evidence="5" id="KW-1185">Reference proteome</keyword>
<comment type="similarity">
    <text evidence="1">Belongs to the bacterial solute-binding protein ModA family.</text>
</comment>
<evidence type="ECO:0000313" key="4">
    <source>
        <dbReference type="EMBL" id="TXS92223.1"/>
    </source>
</evidence>
<name>A0A5C8ZUN3_9GAMM</name>
<accession>A0A5C8ZUN3</accession>
<dbReference type="NCBIfam" id="TIGR01256">
    <property type="entry name" value="modA"/>
    <property type="match status" value="1"/>
</dbReference>
<dbReference type="AlphaFoldDB" id="A0A5C8ZUN3"/>
<dbReference type="OrthoDB" id="9785015at2"/>
<dbReference type="PANTHER" id="PTHR30632">
    <property type="entry name" value="MOLYBDATE-BINDING PERIPLASMIC PROTEIN"/>
    <property type="match status" value="1"/>
</dbReference>
<proteinExistence type="inferred from homology"/>
<dbReference type="Pfam" id="PF13531">
    <property type="entry name" value="SBP_bac_11"/>
    <property type="match status" value="1"/>
</dbReference>
<gene>
    <name evidence="4" type="primary">modA</name>
    <name evidence="4" type="ORF">FVW59_07280</name>
</gene>
<evidence type="ECO:0000256" key="2">
    <source>
        <dbReference type="ARBA" id="ARBA00022723"/>
    </source>
</evidence>
<dbReference type="Proteomes" id="UP000321933">
    <property type="component" value="Unassembled WGS sequence"/>
</dbReference>
<reference evidence="4 5" key="1">
    <citation type="submission" date="2019-08" db="EMBL/GenBank/DDBJ databases">
        <title>Parahaliea maris sp. nov., isolated from the surface seawater.</title>
        <authorList>
            <person name="Liu Y."/>
        </authorList>
    </citation>
    <scope>NUCLEOTIDE SEQUENCE [LARGE SCALE GENOMIC DNA]</scope>
    <source>
        <strain evidence="4 5">S2-26</strain>
    </source>
</reference>
<dbReference type="GO" id="GO:0015689">
    <property type="term" value="P:molybdate ion transport"/>
    <property type="evidence" value="ECO:0007669"/>
    <property type="project" value="InterPro"/>
</dbReference>
<sequence length="259" mass="27148">MPEGRRRAGGATVVPGAYSRPRELTRIPVRLLCLLILLLSLPAHAGDTLRVAVAANFRAVLETLAPDFEAADGTALSLSSASTGVLYSQIRHGAPFDVLLAADSERPALLEAEGLGDQRSCYALGQLVLVGSDSLDALANPALSLAIANPATAPYGLAAGQVLARPAYAAGQGRKQVQGNNVVQTWQFWHSGSVDLALVPRSLAGDRGIPVPAAWHDPLRQEALILNSERSTAARRFLAWLGSPPVQARLQAAGYGPCP</sequence>
<dbReference type="GO" id="GO:0046872">
    <property type="term" value="F:metal ion binding"/>
    <property type="evidence" value="ECO:0007669"/>
    <property type="project" value="UniProtKB-KW"/>
</dbReference>
<evidence type="ECO:0000313" key="5">
    <source>
        <dbReference type="Proteomes" id="UP000321933"/>
    </source>
</evidence>
<dbReference type="SUPFAM" id="SSF53850">
    <property type="entry name" value="Periplasmic binding protein-like II"/>
    <property type="match status" value="1"/>
</dbReference>
<evidence type="ECO:0000256" key="1">
    <source>
        <dbReference type="ARBA" id="ARBA00009175"/>
    </source>
</evidence>
<evidence type="ECO:0000256" key="3">
    <source>
        <dbReference type="ARBA" id="ARBA00022729"/>
    </source>
</evidence>
<organism evidence="4 5">
    <name type="scientific">Parahaliea aestuarii</name>
    <dbReference type="NCBI Taxonomy" id="1852021"/>
    <lineage>
        <taxon>Bacteria</taxon>
        <taxon>Pseudomonadati</taxon>
        <taxon>Pseudomonadota</taxon>
        <taxon>Gammaproteobacteria</taxon>
        <taxon>Cellvibrionales</taxon>
        <taxon>Halieaceae</taxon>
        <taxon>Parahaliea</taxon>
    </lineage>
</organism>
<dbReference type="InterPro" id="IPR050682">
    <property type="entry name" value="ModA/WtpA"/>
</dbReference>
<dbReference type="EMBL" id="VRYZ01000003">
    <property type="protein sequence ID" value="TXS92223.1"/>
    <property type="molecule type" value="Genomic_DNA"/>
</dbReference>
<dbReference type="InterPro" id="IPR005950">
    <property type="entry name" value="ModA"/>
</dbReference>
<dbReference type="PANTHER" id="PTHR30632:SF14">
    <property type="entry name" value="TUNGSTATE_MOLYBDATE_CHROMATE-BINDING PROTEIN MODA"/>
    <property type="match status" value="1"/>
</dbReference>
<protein>
    <submittedName>
        <fullName evidence="4">Molybdate ABC transporter substrate-binding protein</fullName>
    </submittedName>
</protein>
<keyword evidence="2" id="KW-0479">Metal-binding</keyword>